<dbReference type="EMBL" id="JAYMGO010000004">
    <property type="protein sequence ID" value="KAL1276817.1"/>
    <property type="molecule type" value="Genomic_DNA"/>
</dbReference>
<evidence type="ECO:0000313" key="2">
    <source>
        <dbReference type="Proteomes" id="UP001558613"/>
    </source>
</evidence>
<accession>A0ABR3NIZ1</accession>
<protein>
    <submittedName>
        <fullName evidence="1">Uncharacterized protein</fullName>
    </submittedName>
</protein>
<sequence>MELYLQKSSCPEAEKADTVLSHLLGRAKNIIKVGLKSTASTGSASAEKIYDMLRHYLSDHPVSLLPLADFYATQPKAKESPVDYWVRLNSAAERANSHLGRSGSNLENMSAEVAMMFIRNCPDPELSSMFKCKPMSRWSIEEIQEAIDEHQRESQCRRIPSAVKPRTFQVLTTKMVPSSEEALEGEITAINTAACTPSSHSEAAKTFPSNSDALERVLSMLERVLEQTSQPANSSFRSFQTQRASHLAVFVEIHHACAWKRACSHWRGDDVSRMSDTLSDKDDFLLYEESCKAIPDKCVLYQNVMKLERADSLFYTDEVIFRALLNSGSMACTINEEAES</sequence>
<gene>
    <name evidence="1" type="ORF">QQF64_036440</name>
</gene>
<evidence type="ECO:0000313" key="1">
    <source>
        <dbReference type="EMBL" id="KAL1276817.1"/>
    </source>
</evidence>
<organism evidence="1 2">
    <name type="scientific">Cirrhinus molitorella</name>
    <name type="common">mud carp</name>
    <dbReference type="NCBI Taxonomy" id="172907"/>
    <lineage>
        <taxon>Eukaryota</taxon>
        <taxon>Metazoa</taxon>
        <taxon>Chordata</taxon>
        <taxon>Craniata</taxon>
        <taxon>Vertebrata</taxon>
        <taxon>Euteleostomi</taxon>
        <taxon>Actinopterygii</taxon>
        <taxon>Neopterygii</taxon>
        <taxon>Teleostei</taxon>
        <taxon>Ostariophysi</taxon>
        <taxon>Cypriniformes</taxon>
        <taxon>Cyprinidae</taxon>
        <taxon>Labeoninae</taxon>
        <taxon>Labeonini</taxon>
        <taxon>Cirrhinus</taxon>
    </lineage>
</organism>
<name>A0ABR3NIZ1_9TELE</name>
<comment type="caution">
    <text evidence="1">The sequence shown here is derived from an EMBL/GenBank/DDBJ whole genome shotgun (WGS) entry which is preliminary data.</text>
</comment>
<proteinExistence type="predicted"/>
<reference evidence="1 2" key="1">
    <citation type="submission" date="2023-09" db="EMBL/GenBank/DDBJ databases">
        <authorList>
            <person name="Wang M."/>
        </authorList>
    </citation>
    <scope>NUCLEOTIDE SEQUENCE [LARGE SCALE GENOMIC DNA]</scope>
    <source>
        <strain evidence="1">GT-2023</strain>
        <tissue evidence="1">Liver</tissue>
    </source>
</reference>
<dbReference type="Proteomes" id="UP001558613">
    <property type="component" value="Unassembled WGS sequence"/>
</dbReference>
<keyword evidence="2" id="KW-1185">Reference proteome</keyword>